<feature type="transmembrane region" description="Helical" evidence="1">
    <location>
        <begin position="163"/>
        <end position="183"/>
    </location>
</feature>
<evidence type="ECO:0000256" key="1">
    <source>
        <dbReference type="SAM" id="Phobius"/>
    </source>
</evidence>
<evidence type="ECO:0000313" key="2">
    <source>
        <dbReference type="EMBL" id="BES98035.1"/>
    </source>
</evidence>
<dbReference type="EMBL" id="AP028916">
    <property type="protein sequence ID" value="BES98035.1"/>
    <property type="molecule type" value="Genomic_DNA"/>
</dbReference>
<organism evidence="2 3">
    <name type="scientific">Nesidiocoris tenuis</name>
    <dbReference type="NCBI Taxonomy" id="355587"/>
    <lineage>
        <taxon>Eukaryota</taxon>
        <taxon>Metazoa</taxon>
        <taxon>Ecdysozoa</taxon>
        <taxon>Arthropoda</taxon>
        <taxon>Hexapoda</taxon>
        <taxon>Insecta</taxon>
        <taxon>Pterygota</taxon>
        <taxon>Neoptera</taxon>
        <taxon>Paraneoptera</taxon>
        <taxon>Hemiptera</taxon>
        <taxon>Heteroptera</taxon>
        <taxon>Panheteroptera</taxon>
        <taxon>Cimicomorpha</taxon>
        <taxon>Miridae</taxon>
        <taxon>Dicyphina</taxon>
        <taxon>Nesidiocoris</taxon>
    </lineage>
</organism>
<keyword evidence="3" id="KW-1185">Reference proteome</keyword>
<feature type="transmembrane region" description="Helical" evidence="1">
    <location>
        <begin position="133"/>
        <end position="151"/>
    </location>
</feature>
<keyword evidence="1" id="KW-0472">Membrane</keyword>
<feature type="transmembrane region" description="Helical" evidence="1">
    <location>
        <begin position="72"/>
        <end position="92"/>
    </location>
</feature>
<evidence type="ECO:0008006" key="4">
    <source>
        <dbReference type="Google" id="ProtNLM"/>
    </source>
</evidence>
<protein>
    <recommendedName>
        <fullName evidence="4">Gustatory receptor</fullName>
    </recommendedName>
</protein>
<gene>
    <name evidence="2" type="ORF">NTJ_10850</name>
</gene>
<feature type="transmembrane region" description="Helical" evidence="1">
    <location>
        <begin position="40"/>
        <end position="60"/>
    </location>
</feature>
<dbReference type="Proteomes" id="UP001307889">
    <property type="component" value="Chromosome 8"/>
</dbReference>
<proteinExistence type="predicted"/>
<name>A0ABN7B0V4_9HEMI</name>
<keyword evidence="1" id="KW-1133">Transmembrane helix</keyword>
<reference evidence="2 3" key="1">
    <citation type="submission" date="2023-09" db="EMBL/GenBank/DDBJ databases">
        <title>Nesidiocoris tenuis whole genome shotgun sequence.</title>
        <authorList>
            <person name="Shibata T."/>
            <person name="Shimoda M."/>
            <person name="Kobayashi T."/>
            <person name="Uehara T."/>
        </authorList>
    </citation>
    <scope>NUCLEOTIDE SEQUENCE [LARGE SCALE GENOMIC DNA]</scope>
    <source>
        <strain evidence="2 3">Japan</strain>
    </source>
</reference>
<sequence length="214" mass="24233">MYSGANVYNLWFNLSRMIGAYPYSKDSEGRLTIRVCSVPLVYTLCLRVGFLYILVDYYIYAVSRLSTENQEYLDFIISVSNLAFFIPHALVMPSACRQWPSKAAFAKAWAEYQNQYTKITGETYTTHFKKRTIDAFAIGLPITFPLAYFATSRLMKTNGFHHTVLVCIASLDALMATATWNLIMSEMADITDNIGAEIRKVGIENEQLLPNIGL</sequence>
<keyword evidence="1" id="KW-0812">Transmembrane</keyword>
<accession>A0ABN7B0V4</accession>
<evidence type="ECO:0000313" key="3">
    <source>
        <dbReference type="Proteomes" id="UP001307889"/>
    </source>
</evidence>